<dbReference type="Proteomes" id="UP001642464">
    <property type="component" value="Unassembled WGS sequence"/>
</dbReference>
<reference evidence="5 6" key="1">
    <citation type="submission" date="2024-02" db="EMBL/GenBank/DDBJ databases">
        <authorList>
            <person name="Chen Y."/>
            <person name="Shah S."/>
            <person name="Dougan E. K."/>
            <person name="Thang M."/>
            <person name="Chan C."/>
        </authorList>
    </citation>
    <scope>NUCLEOTIDE SEQUENCE [LARGE SCALE GENOMIC DNA]</scope>
</reference>
<dbReference type="Gene3D" id="1.25.40.20">
    <property type="entry name" value="Ankyrin repeat-containing domain"/>
    <property type="match status" value="1"/>
</dbReference>
<feature type="domain" description="NAD-dependent glutamate dehydrogenase N-terminal" evidence="4">
    <location>
        <begin position="155"/>
        <end position="214"/>
    </location>
</feature>
<dbReference type="InterPro" id="IPR055480">
    <property type="entry name" value="NAD-GDH_N"/>
</dbReference>
<dbReference type="PANTHER" id="PTHR24173:SF83">
    <property type="entry name" value="SOCS BOX DOMAIN-CONTAINING PROTEIN"/>
    <property type="match status" value="1"/>
</dbReference>
<dbReference type="PROSITE" id="PS50297">
    <property type="entry name" value="ANK_REP_REGION"/>
    <property type="match status" value="1"/>
</dbReference>
<evidence type="ECO:0000313" key="6">
    <source>
        <dbReference type="Proteomes" id="UP001642464"/>
    </source>
</evidence>
<name>A0ABP0IYK8_9DINO</name>
<evidence type="ECO:0000256" key="1">
    <source>
        <dbReference type="ARBA" id="ARBA00022737"/>
    </source>
</evidence>
<dbReference type="PANTHER" id="PTHR24173">
    <property type="entry name" value="ANKYRIN REPEAT CONTAINING"/>
    <property type="match status" value="1"/>
</dbReference>
<dbReference type="Pfam" id="PF12796">
    <property type="entry name" value="Ank_2"/>
    <property type="match status" value="1"/>
</dbReference>
<evidence type="ECO:0000259" key="4">
    <source>
        <dbReference type="Pfam" id="PF23147"/>
    </source>
</evidence>
<gene>
    <name evidence="5" type="ORF">SCF082_LOCUS9360</name>
</gene>
<evidence type="ECO:0000256" key="2">
    <source>
        <dbReference type="ARBA" id="ARBA00023043"/>
    </source>
</evidence>
<keyword evidence="6" id="KW-1185">Reference proteome</keyword>
<sequence>MICGDADAHPGAHLPSENTLKCLPQAALTGLVCDCAARGDIDGIRSLIEAEADPNTGTAYDMRTPLHLAAAAGNLKLAKFLMEDCQATLRRDRFGLLPIHDAVQNGHNEVRRYLQSWKLSATECFIRKHAAARTPVDSKSVENLVIMGDQMEPLPEVMSAVFELVVKEGIFSFSTVQAEVEHFFNSLGFHCMYYQHFTSMQIAKHIQCLIAAKHVAHATNHLRSLEFDFCTEHNAFFLTTLGSDPSVPTESQLKTEAKIAEHIG</sequence>
<accession>A0ABP0IYK8</accession>
<dbReference type="SMART" id="SM00248">
    <property type="entry name" value="ANK"/>
    <property type="match status" value="2"/>
</dbReference>
<proteinExistence type="predicted"/>
<keyword evidence="1" id="KW-0677">Repeat</keyword>
<comment type="caution">
    <text evidence="5">The sequence shown here is derived from an EMBL/GenBank/DDBJ whole genome shotgun (WGS) entry which is preliminary data.</text>
</comment>
<feature type="repeat" description="ANK" evidence="3">
    <location>
        <begin position="61"/>
        <end position="83"/>
    </location>
</feature>
<dbReference type="PROSITE" id="PS50088">
    <property type="entry name" value="ANK_REPEAT"/>
    <property type="match status" value="1"/>
</dbReference>
<feature type="non-terminal residue" evidence="5">
    <location>
        <position position="264"/>
    </location>
</feature>
<evidence type="ECO:0000256" key="3">
    <source>
        <dbReference type="PROSITE-ProRule" id="PRU00023"/>
    </source>
</evidence>
<dbReference type="Pfam" id="PF23147">
    <property type="entry name" value="GDH2_N"/>
    <property type="match status" value="1"/>
</dbReference>
<dbReference type="InterPro" id="IPR036770">
    <property type="entry name" value="Ankyrin_rpt-contain_sf"/>
</dbReference>
<dbReference type="SUPFAM" id="SSF48403">
    <property type="entry name" value="Ankyrin repeat"/>
    <property type="match status" value="1"/>
</dbReference>
<evidence type="ECO:0000313" key="5">
    <source>
        <dbReference type="EMBL" id="CAK9007203.1"/>
    </source>
</evidence>
<protein>
    <submittedName>
        <fullName evidence="5">Mitochondrial (GLS) (L-glutaminase) (L-glutamine amidohydrolase)</fullName>
    </submittedName>
</protein>
<organism evidence="5 6">
    <name type="scientific">Durusdinium trenchii</name>
    <dbReference type="NCBI Taxonomy" id="1381693"/>
    <lineage>
        <taxon>Eukaryota</taxon>
        <taxon>Sar</taxon>
        <taxon>Alveolata</taxon>
        <taxon>Dinophyceae</taxon>
        <taxon>Suessiales</taxon>
        <taxon>Symbiodiniaceae</taxon>
        <taxon>Durusdinium</taxon>
    </lineage>
</organism>
<dbReference type="EMBL" id="CAXAMM010005443">
    <property type="protein sequence ID" value="CAK9007203.1"/>
    <property type="molecule type" value="Genomic_DNA"/>
</dbReference>
<dbReference type="InterPro" id="IPR002110">
    <property type="entry name" value="Ankyrin_rpt"/>
</dbReference>
<keyword evidence="2 3" id="KW-0040">ANK repeat</keyword>